<dbReference type="RefSeq" id="WP_145195034.1">
    <property type="nucleotide sequence ID" value="NZ_CP036267.1"/>
</dbReference>
<dbReference type="PANTHER" id="PTHR42801">
    <property type="entry name" value="THIOREDOXIN-DEPENDENT PEROXIDE REDUCTASE"/>
    <property type="match status" value="1"/>
</dbReference>
<dbReference type="AlphaFoldDB" id="A0A517QGR4"/>
<dbReference type="Proteomes" id="UP000315724">
    <property type="component" value="Chromosome"/>
</dbReference>
<evidence type="ECO:0000256" key="13">
    <source>
        <dbReference type="SAM" id="SignalP"/>
    </source>
</evidence>
<evidence type="ECO:0000256" key="8">
    <source>
        <dbReference type="ARBA" id="ARBA00023284"/>
    </source>
</evidence>
<sequence length="190" mass="20929" precursor="true">MKNFLLSVTALAFMTQVSYAIDITLKVGDKAPEFTVKDDAGKDWKASDHFGKKIVVVYFYPADMTGGCTAQACGFRDDLGKLQDKNVEVVGVSGDSVRNHQLFKKVHDLNFTLLADPTGEVAAAFGVPFTKGEKSITREIDGKEEVLTRGVTTKRWTFVVDEKGKVVYKNEQVKAAVDSKKIMEVVSNLK</sequence>
<keyword evidence="13" id="KW-0732">Signal</keyword>
<dbReference type="FunFam" id="3.40.30.10:FF:000007">
    <property type="entry name" value="Thioredoxin-dependent thiol peroxidase"/>
    <property type="match status" value="1"/>
</dbReference>
<evidence type="ECO:0000256" key="1">
    <source>
        <dbReference type="ARBA" id="ARBA00003330"/>
    </source>
</evidence>
<evidence type="ECO:0000256" key="12">
    <source>
        <dbReference type="ARBA" id="ARBA00049091"/>
    </source>
</evidence>
<dbReference type="PROSITE" id="PS51352">
    <property type="entry name" value="THIOREDOXIN_2"/>
    <property type="match status" value="1"/>
</dbReference>
<dbReference type="GO" id="GO:0034599">
    <property type="term" value="P:cellular response to oxidative stress"/>
    <property type="evidence" value="ECO:0007669"/>
    <property type="project" value="TreeGrafter"/>
</dbReference>
<feature type="signal peptide" evidence="13">
    <location>
        <begin position="1"/>
        <end position="20"/>
    </location>
</feature>
<keyword evidence="16" id="KW-1185">Reference proteome</keyword>
<dbReference type="EMBL" id="CP036267">
    <property type="protein sequence ID" value="QDT30826.1"/>
    <property type="molecule type" value="Genomic_DNA"/>
</dbReference>
<keyword evidence="5" id="KW-0049">Antioxidant</keyword>
<evidence type="ECO:0000256" key="9">
    <source>
        <dbReference type="ARBA" id="ARBA00032824"/>
    </source>
</evidence>
<dbReference type="Pfam" id="PF00578">
    <property type="entry name" value="AhpC-TSA"/>
    <property type="match status" value="1"/>
</dbReference>
<dbReference type="CDD" id="cd03017">
    <property type="entry name" value="PRX_BCP"/>
    <property type="match status" value="1"/>
</dbReference>
<evidence type="ECO:0000256" key="3">
    <source>
        <dbReference type="ARBA" id="ARBA00013017"/>
    </source>
</evidence>
<reference evidence="15 16" key="1">
    <citation type="submission" date="2019-02" db="EMBL/GenBank/DDBJ databases">
        <title>Deep-cultivation of Planctomycetes and their phenomic and genomic characterization uncovers novel biology.</title>
        <authorList>
            <person name="Wiegand S."/>
            <person name="Jogler M."/>
            <person name="Boedeker C."/>
            <person name="Pinto D."/>
            <person name="Vollmers J."/>
            <person name="Rivas-Marin E."/>
            <person name="Kohn T."/>
            <person name="Peeters S.H."/>
            <person name="Heuer A."/>
            <person name="Rast P."/>
            <person name="Oberbeckmann S."/>
            <person name="Bunk B."/>
            <person name="Jeske O."/>
            <person name="Meyerdierks A."/>
            <person name="Storesund J.E."/>
            <person name="Kallscheuer N."/>
            <person name="Luecker S."/>
            <person name="Lage O.M."/>
            <person name="Pohl T."/>
            <person name="Merkel B.J."/>
            <person name="Hornburger P."/>
            <person name="Mueller R.-W."/>
            <person name="Bruemmer F."/>
            <person name="Labrenz M."/>
            <person name="Spormann A.M."/>
            <person name="Op den Camp H."/>
            <person name="Overmann J."/>
            <person name="Amann R."/>
            <person name="Jetten M.S.M."/>
            <person name="Mascher T."/>
            <person name="Medema M.H."/>
            <person name="Devos D.P."/>
            <person name="Kaster A.-K."/>
            <person name="Ovreas L."/>
            <person name="Rohde M."/>
            <person name="Galperin M.Y."/>
            <person name="Jogler C."/>
        </authorList>
    </citation>
    <scope>NUCLEOTIDE SEQUENCE [LARGE SCALE GENOMIC DNA]</scope>
    <source>
        <strain evidence="15 16">Mal48</strain>
    </source>
</reference>
<dbReference type="SUPFAM" id="SSF52833">
    <property type="entry name" value="Thioredoxin-like"/>
    <property type="match status" value="1"/>
</dbReference>
<dbReference type="InterPro" id="IPR000866">
    <property type="entry name" value="AhpC/TSA"/>
</dbReference>
<evidence type="ECO:0000259" key="14">
    <source>
        <dbReference type="PROSITE" id="PS51352"/>
    </source>
</evidence>
<evidence type="ECO:0000313" key="15">
    <source>
        <dbReference type="EMBL" id="QDT30826.1"/>
    </source>
</evidence>
<dbReference type="OrthoDB" id="9812811at2"/>
<comment type="catalytic activity">
    <reaction evidence="12">
        <text>a hydroperoxide + [thioredoxin]-dithiol = an alcohol + [thioredoxin]-disulfide + H2O</text>
        <dbReference type="Rhea" id="RHEA:62620"/>
        <dbReference type="Rhea" id="RHEA-COMP:10698"/>
        <dbReference type="Rhea" id="RHEA-COMP:10700"/>
        <dbReference type="ChEBI" id="CHEBI:15377"/>
        <dbReference type="ChEBI" id="CHEBI:29950"/>
        <dbReference type="ChEBI" id="CHEBI:30879"/>
        <dbReference type="ChEBI" id="CHEBI:35924"/>
        <dbReference type="ChEBI" id="CHEBI:50058"/>
        <dbReference type="EC" id="1.11.1.24"/>
    </reaction>
</comment>
<comment type="function">
    <text evidence="1">Thiol-specific peroxidase that catalyzes the reduction of hydrogen peroxide and organic hydroperoxides to water and alcohols, respectively. Plays a role in cell protection against oxidative stress by detoxifying peroxides and as sensor of hydrogen peroxide-mediated signaling events.</text>
</comment>
<dbReference type="GO" id="GO:0045454">
    <property type="term" value="P:cell redox homeostasis"/>
    <property type="evidence" value="ECO:0007669"/>
    <property type="project" value="TreeGrafter"/>
</dbReference>
<comment type="subunit">
    <text evidence="2">Monomer.</text>
</comment>
<keyword evidence="8" id="KW-0676">Redox-active center</keyword>
<evidence type="ECO:0000256" key="4">
    <source>
        <dbReference type="ARBA" id="ARBA00022559"/>
    </source>
</evidence>
<feature type="domain" description="Thioredoxin" evidence="14">
    <location>
        <begin position="25"/>
        <end position="190"/>
    </location>
</feature>
<keyword evidence="4 15" id="KW-0575">Peroxidase</keyword>
<name>A0A517QGR4_9PLAN</name>
<dbReference type="InterPro" id="IPR013766">
    <property type="entry name" value="Thioredoxin_domain"/>
</dbReference>
<comment type="similarity">
    <text evidence="10">Belongs to the peroxiredoxin family. BCP/PrxQ subfamily.</text>
</comment>
<evidence type="ECO:0000256" key="5">
    <source>
        <dbReference type="ARBA" id="ARBA00022862"/>
    </source>
</evidence>
<dbReference type="GO" id="GO:0008379">
    <property type="term" value="F:thioredoxin peroxidase activity"/>
    <property type="evidence" value="ECO:0007669"/>
    <property type="project" value="TreeGrafter"/>
</dbReference>
<dbReference type="Gene3D" id="3.40.30.10">
    <property type="entry name" value="Glutaredoxin"/>
    <property type="match status" value="1"/>
</dbReference>
<evidence type="ECO:0000313" key="16">
    <source>
        <dbReference type="Proteomes" id="UP000315724"/>
    </source>
</evidence>
<dbReference type="KEGG" id="tpol:Mal48_00530"/>
<feature type="chain" id="PRO_5021956999" description="thioredoxin-dependent peroxiredoxin" evidence="13">
    <location>
        <begin position="21"/>
        <end position="190"/>
    </location>
</feature>
<dbReference type="InterPro" id="IPR050924">
    <property type="entry name" value="Peroxiredoxin_BCP/PrxQ"/>
</dbReference>
<dbReference type="InterPro" id="IPR036249">
    <property type="entry name" value="Thioredoxin-like_sf"/>
</dbReference>
<proteinExistence type="inferred from homology"/>
<organism evidence="15 16">
    <name type="scientific">Thalassoglobus polymorphus</name>
    <dbReference type="NCBI Taxonomy" id="2527994"/>
    <lineage>
        <taxon>Bacteria</taxon>
        <taxon>Pseudomonadati</taxon>
        <taxon>Planctomycetota</taxon>
        <taxon>Planctomycetia</taxon>
        <taxon>Planctomycetales</taxon>
        <taxon>Planctomycetaceae</taxon>
        <taxon>Thalassoglobus</taxon>
    </lineage>
</organism>
<evidence type="ECO:0000256" key="2">
    <source>
        <dbReference type="ARBA" id="ARBA00011245"/>
    </source>
</evidence>
<dbReference type="PANTHER" id="PTHR42801:SF4">
    <property type="entry name" value="AHPC_TSA FAMILY PROTEIN"/>
    <property type="match status" value="1"/>
</dbReference>
<dbReference type="EC" id="1.11.1.24" evidence="3"/>
<protein>
    <recommendedName>
        <fullName evidence="3">thioredoxin-dependent peroxiredoxin</fullName>
        <ecNumber evidence="3">1.11.1.24</ecNumber>
    </recommendedName>
    <alternativeName>
        <fullName evidence="9">Thioredoxin peroxidase</fullName>
    </alternativeName>
    <alternativeName>
        <fullName evidence="11">Thioredoxin-dependent peroxiredoxin Bcp</fullName>
    </alternativeName>
</protein>
<evidence type="ECO:0000256" key="11">
    <source>
        <dbReference type="ARBA" id="ARBA00042639"/>
    </source>
</evidence>
<evidence type="ECO:0000256" key="6">
    <source>
        <dbReference type="ARBA" id="ARBA00023002"/>
    </source>
</evidence>
<keyword evidence="7" id="KW-1015">Disulfide bond</keyword>
<keyword evidence="6 15" id="KW-0560">Oxidoreductase</keyword>
<evidence type="ECO:0000256" key="7">
    <source>
        <dbReference type="ARBA" id="ARBA00023157"/>
    </source>
</evidence>
<evidence type="ECO:0000256" key="10">
    <source>
        <dbReference type="ARBA" id="ARBA00038489"/>
    </source>
</evidence>
<dbReference type="GO" id="GO:0005737">
    <property type="term" value="C:cytoplasm"/>
    <property type="evidence" value="ECO:0007669"/>
    <property type="project" value="TreeGrafter"/>
</dbReference>
<gene>
    <name evidence="15" type="primary">bcp_1</name>
    <name evidence="15" type="ORF">Mal48_00530</name>
</gene>
<accession>A0A517QGR4</accession>